<evidence type="ECO:0000313" key="14">
    <source>
        <dbReference type="Proteomes" id="UP000267342"/>
    </source>
</evidence>
<proteinExistence type="inferred from homology"/>
<accession>A0A348HIC2</accession>
<evidence type="ECO:0000256" key="2">
    <source>
        <dbReference type="ARBA" id="ARBA00004777"/>
    </source>
</evidence>
<gene>
    <name evidence="13" type="ORF">ZBT109_2649</name>
</gene>
<dbReference type="GO" id="GO:0035999">
    <property type="term" value="P:tetrahydrofolate interconversion"/>
    <property type="evidence" value="ECO:0007669"/>
    <property type="project" value="UniProtKB-UniPathway"/>
</dbReference>
<comment type="pathway">
    <text evidence="2 12">One-carbon metabolism; tetrahydrofolate interconversion.</text>
</comment>
<dbReference type="Proteomes" id="UP000267342">
    <property type="component" value="Chromosome"/>
</dbReference>
<dbReference type="SUPFAM" id="SSF51730">
    <property type="entry name" value="FAD-linked oxidoreductase"/>
    <property type="match status" value="1"/>
</dbReference>
<evidence type="ECO:0000256" key="12">
    <source>
        <dbReference type="RuleBase" id="RU003862"/>
    </source>
</evidence>
<evidence type="ECO:0000256" key="8">
    <source>
        <dbReference type="ARBA" id="ARBA00023027"/>
    </source>
</evidence>
<evidence type="ECO:0000256" key="1">
    <source>
        <dbReference type="ARBA" id="ARBA00001974"/>
    </source>
</evidence>
<evidence type="ECO:0000313" key="13">
    <source>
        <dbReference type="EMBL" id="BBG31374.1"/>
    </source>
</evidence>
<dbReference type="PANTHER" id="PTHR45754">
    <property type="entry name" value="METHYLENETETRAHYDROFOLATE REDUCTASE"/>
    <property type="match status" value="1"/>
</dbReference>
<comment type="similarity">
    <text evidence="3 12">Belongs to the methylenetetrahydrofolate reductase family.</text>
</comment>
<keyword evidence="6 12" id="KW-0274">FAD</keyword>
<dbReference type="InterPro" id="IPR029041">
    <property type="entry name" value="FAD-linked_oxidoreductase-like"/>
</dbReference>
<comment type="cofactor">
    <cofactor evidence="1 12">
        <name>FAD</name>
        <dbReference type="ChEBI" id="CHEBI:57692"/>
    </cofactor>
</comment>
<keyword evidence="7 12" id="KW-0560">Oxidoreductase</keyword>
<evidence type="ECO:0000256" key="9">
    <source>
        <dbReference type="ARBA" id="ARBA00023167"/>
    </source>
</evidence>
<organism evidence="13 14">
    <name type="scientific">Zymobacter palmae</name>
    <dbReference type="NCBI Taxonomy" id="33074"/>
    <lineage>
        <taxon>Bacteria</taxon>
        <taxon>Pseudomonadati</taxon>
        <taxon>Pseudomonadota</taxon>
        <taxon>Gammaproteobacteria</taxon>
        <taxon>Oceanospirillales</taxon>
        <taxon>Halomonadaceae</taxon>
        <taxon>Zymobacter group</taxon>
        <taxon>Zymobacter</taxon>
    </lineage>
</organism>
<dbReference type="GO" id="GO:0071949">
    <property type="term" value="F:FAD binding"/>
    <property type="evidence" value="ECO:0007669"/>
    <property type="project" value="TreeGrafter"/>
</dbReference>
<keyword evidence="5 12" id="KW-0285">Flavoprotein</keyword>
<evidence type="ECO:0000256" key="4">
    <source>
        <dbReference type="ARBA" id="ARBA00022605"/>
    </source>
</evidence>
<dbReference type="GO" id="GO:0005829">
    <property type="term" value="C:cytosol"/>
    <property type="evidence" value="ECO:0007669"/>
    <property type="project" value="InterPro"/>
</dbReference>
<protein>
    <recommendedName>
        <fullName evidence="12">Methylenetetrahydrofolate reductase</fullName>
        <ecNumber evidence="12">1.5.1.54</ecNumber>
    </recommendedName>
</protein>
<evidence type="ECO:0000256" key="10">
    <source>
        <dbReference type="ARBA" id="ARBA00034478"/>
    </source>
</evidence>
<dbReference type="RefSeq" id="WP_027704282.1">
    <property type="nucleotide sequence ID" value="NZ_AP018933.1"/>
</dbReference>
<dbReference type="OrthoDB" id="9812555at2"/>
<keyword evidence="9" id="KW-0486">Methionine biosynthesis</keyword>
<dbReference type="UniPathway" id="UPA00193"/>
<dbReference type="GO" id="GO:0106312">
    <property type="term" value="F:methylenetetrahydrofolate reductase (NADH) activity"/>
    <property type="evidence" value="ECO:0007669"/>
    <property type="project" value="UniProtKB-EC"/>
</dbReference>
<comment type="pathway">
    <text evidence="10">Amino-acid biosynthesis; L-methionine biosynthesis via de novo pathway.</text>
</comment>
<dbReference type="NCBIfam" id="TIGR00676">
    <property type="entry name" value="fadh2"/>
    <property type="match status" value="1"/>
</dbReference>
<name>A0A348HIC2_9GAMM</name>
<dbReference type="PANTHER" id="PTHR45754:SF3">
    <property type="entry name" value="METHYLENETETRAHYDROFOLATE REDUCTASE (NADPH)"/>
    <property type="match status" value="1"/>
</dbReference>
<dbReference type="InterPro" id="IPR004620">
    <property type="entry name" value="MTHF_reductase_bac"/>
</dbReference>
<keyword evidence="14" id="KW-1185">Reference proteome</keyword>
<evidence type="ECO:0000256" key="7">
    <source>
        <dbReference type="ARBA" id="ARBA00023002"/>
    </source>
</evidence>
<dbReference type="Pfam" id="PF02219">
    <property type="entry name" value="MTHFR"/>
    <property type="match status" value="1"/>
</dbReference>
<dbReference type="STRING" id="1123510.GCA_000620025_00006"/>
<dbReference type="CDD" id="cd00537">
    <property type="entry name" value="MTHFR"/>
    <property type="match status" value="1"/>
</dbReference>
<sequence length="280" mass="31194">MSNALETSFEFFPPRTPVGQEKLASLCDRLVAYDPTFFSVTYGAGASVRERTLDAVIRARRGNVDAAPHLSCIGSDRENLAELLATYRREGVRRIVALRGDVPSGEISVGEFRYANELIEFIREETGDAFELIAAAYPEMHPQAPNYETDLRYFVNKMQAGADKAITQYFYDAEAYFHFVEKAQAQGIDKPIIPGIMPIVDADKLRRFSATCGASIPRWIDKQLDAYAMDPQSLQAFGQEVVTRLCERLIEGGAPGLHFYTLNQAEPTLAVLDNLNVNRA</sequence>
<comment type="catalytic activity">
    <reaction evidence="11">
        <text>(6S)-5-methyl-5,6,7,8-tetrahydrofolate + NAD(+) = (6R)-5,10-methylene-5,6,7,8-tetrahydrofolate + NADH + H(+)</text>
        <dbReference type="Rhea" id="RHEA:19821"/>
        <dbReference type="ChEBI" id="CHEBI:15378"/>
        <dbReference type="ChEBI" id="CHEBI:15636"/>
        <dbReference type="ChEBI" id="CHEBI:18608"/>
        <dbReference type="ChEBI" id="CHEBI:57540"/>
        <dbReference type="ChEBI" id="CHEBI:57945"/>
        <dbReference type="EC" id="1.5.1.54"/>
    </reaction>
    <physiologicalReaction direction="right-to-left" evidence="11">
        <dbReference type="Rhea" id="RHEA:19823"/>
    </physiologicalReaction>
</comment>
<keyword evidence="8" id="KW-0520">NAD</keyword>
<reference evidence="13 14" key="1">
    <citation type="submission" date="2018-09" db="EMBL/GenBank/DDBJ databases">
        <title>Zymobacter palmae IAM14233 (=T109) whole genome analysis.</title>
        <authorList>
            <person name="Yanase H."/>
        </authorList>
    </citation>
    <scope>NUCLEOTIDE SEQUENCE [LARGE SCALE GENOMIC DNA]</scope>
    <source>
        <strain evidence="13 14">IAM14233</strain>
    </source>
</reference>
<dbReference type="InterPro" id="IPR003171">
    <property type="entry name" value="Mehydrof_redctse-like"/>
</dbReference>
<evidence type="ECO:0000256" key="3">
    <source>
        <dbReference type="ARBA" id="ARBA00006743"/>
    </source>
</evidence>
<evidence type="ECO:0000256" key="5">
    <source>
        <dbReference type="ARBA" id="ARBA00022630"/>
    </source>
</evidence>
<dbReference type="AlphaFoldDB" id="A0A348HIC2"/>
<dbReference type="EC" id="1.5.1.54" evidence="12"/>
<evidence type="ECO:0000256" key="11">
    <source>
        <dbReference type="ARBA" id="ARBA00048628"/>
    </source>
</evidence>
<dbReference type="EMBL" id="AP018933">
    <property type="protein sequence ID" value="BBG31374.1"/>
    <property type="molecule type" value="Genomic_DNA"/>
</dbReference>
<dbReference type="GO" id="GO:0009086">
    <property type="term" value="P:methionine biosynthetic process"/>
    <property type="evidence" value="ECO:0007669"/>
    <property type="project" value="UniProtKB-KW"/>
</dbReference>
<dbReference type="Gene3D" id="3.20.20.220">
    <property type="match status" value="1"/>
</dbReference>
<keyword evidence="4" id="KW-0028">Amino-acid biosynthesis</keyword>
<evidence type="ECO:0000256" key="6">
    <source>
        <dbReference type="ARBA" id="ARBA00022827"/>
    </source>
</evidence>
<dbReference type="KEGG" id="zpl:ZBT109_2649"/>